<evidence type="ECO:0008006" key="3">
    <source>
        <dbReference type="Google" id="ProtNLM"/>
    </source>
</evidence>
<comment type="caution">
    <text evidence="1">The sequence shown here is derived from an EMBL/GenBank/DDBJ whole genome shotgun (WGS) entry which is preliminary data.</text>
</comment>
<organism evidence="1 2">
    <name type="scientific">Puccinia striiformis f. sp. tritici PST-78</name>
    <dbReference type="NCBI Taxonomy" id="1165861"/>
    <lineage>
        <taxon>Eukaryota</taxon>
        <taxon>Fungi</taxon>
        <taxon>Dikarya</taxon>
        <taxon>Basidiomycota</taxon>
        <taxon>Pucciniomycotina</taxon>
        <taxon>Pucciniomycetes</taxon>
        <taxon>Pucciniales</taxon>
        <taxon>Pucciniaceae</taxon>
        <taxon>Puccinia</taxon>
    </lineage>
</organism>
<dbReference type="Proteomes" id="UP000054564">
    <property type="component" value="Unassembled WGS sequence"/>
</dbReference>
<sequence length="452" mass="51460">MTSSSAEPATNVSQASTTTTISLLAPRAQPASPTGNWQLPVGMSHEFYTYIDHGCTLDGEGYPLYPNGNTTYVLKPGVSIKNFGSVGFTRRNNHERSKNQQWTTIRPNCLGVLLCYKEQCDYAGSPPTGHGKIKEHIERNLPCPGSAGRCTGKVYWQQCTNTQVRFDFHKDTGWALLRHHGLHDHRWPTPKKPDPLSFEAYARRVKKNPDASALKLKLGITGDPSEPFESVVDIHESLGNSDRARYYRRIILEKLHAGADKKRGGADRFILDMIEWDQRGLTTISSSFRRGEEHFTFQTPWMSERLLERREEDDENKINSGGLISDVTYKFFLNGYLLTTSMYCEDISRWIPIQFSWIRGLSQTYYTLHFTALFRQFLNPDLQEHEQKLLAINVVDFSQAQQNGFAEAYTNTFGGTREEAIGALKGCREHFRQSITRVARNRAIIKADEQIH</sequence>
<dbReference type="AlphaFoldDB" id="A0A0L0VNK0"/>
<gene>
    <name evidence="1" type="ORF">PSTG_06278</name>
</gene>
<proteinExistence type="predicted"/>
<reference evidence="2" key="1">
    <citation type="submission" date="2014-03" db="EMBL/GenBank/DDBJ databases">
        <title>The Genome Sequence of Puccinia striiformis f. sp. tritici PST-78.</title>
        <authorList>
            <consortium name="The Broad Institute Genome Sequencing Platform"/>
            <person name="Cuomo C."/>
            <person name="Hulbert S."/>
            <person name="Chen X."/>
            <person name="Walker B."/>
            <person name="Young S.K."/>
            <person name="Zeng Q."/>
            <person name="Gargeya S."/>
            <person name="Fitzgerald M."/>
            <person name="Haas B."/>
            <person name="Abouelleil A."/>
            <person name="Alvarado L."/>
            <person name="Arachchi H.M."/>
            <person name="Berlin A.M."/>
            <person name="Chapman S.B."/>
            <person name="Goldberg J."/>
            <person name="Griggs A."/>
            <person name="Gujja S."/>
            <person name="Hansen M."/>
            <person name="Howarth C."/>
            <person name="Imamovic A."/>
            <person name="Larimer J."/>
            <person name="McCowan C."/>
            <person name="Montmayeur A."/>
            <person name="Murphy C."/>
            <person name="Neiman D."/>
            <person name="Pearson M."/>
            <person name="Priest M."/>
            <person name="Roberts A."/>
            <person name="Saif S."/>
            <person name="Shea T."/>
            <person name="Sisk P."/>
            <person name="Sykes S."/>
            <person name="Wortman J."/>
            <person name="Nusbaum C."/>
            <person name="Birren B."/>
        </authorList>
    </citation>
    <scope>NUCLEOTIDE SEQUENCE [LARGE SCALE GENOMIC DNA]</scope>
    <source>
        <strain evidence="2">race PST-78</strain>
    </source>
</reference>
<keyword evidence="2" id="KW-1185">Reference proteome</keyword>
<name>A0A0L0VNK0_9BASI</name>
<dbReference type="EMBL" id="AJIL01000036">
    <property type="protein sequence ID" value="KNF00585.1"/>
    <property type="molecule type" value="Genomic_DNA"/>
</dbReference>
<accession>A0A0L0VNK0</accession>
<evidence type="ECO:0000313" key="1">
    <source>
        <dbReference type="EMBL" id="KNF00585.1"/>
    </source>
</evidence>
<evidence type="ECO:0000313" key="2">
    <source>
        <dbReference type="Proteomes" id="UP000054564"/>
    </source>
</evidence>
<protein>
    <recommendedName>
        <fullName evidence="3">GCM domain-containing protein</fullName>
    </recommendedName>
</protein>